<dbReference type="HOGENOM" id="CLU_115408_1_0_0"/>
<gene>
    <name evidence="3" type="ordered locus">Tter_2165</name>
</gene>
<dbReference type="Pfam" id="PF01243">
    <property type="entry name" value="PNPOx_N"/>
    <property type="match status" value="1"/>
</dbReference>
<dbReference type="GO" id="GO:0005829">
    <property type="term" value="C:cytosol"/>
    <property type="evidence" value="ECO:0007669"/>
    <property type="project" value="TreeGrafter"/>
</dbReference>
<dbReference type="STRING" id="525904.Tter_2165"/>
<reference evidence="4" key="1">
    <citation type="journal article" date="2010" name="Stand. Genomic Sci.">
        <title>Complete genome sequence of 'Thermobaculum terrenum' type strain (YNP1).</title>
        <authorList>
            <person name="Kiss H."/>
            <person name="Cleland D."/>
            <person name="Lapidus A."/>
            <person name="Lucas S."/>
            <person name="Glavina Del Rio T."/>
            <person name="Nolan M."/>
            <person name="Tice H."/>
            <person name="Han C."/>
            <person name="Goodwin L."/>
            <person name="Pitluck S."/>
            <person name="Liolios K."/>
            <person name="Ivanova N."/>
            <person name="Mavromatis K."/>
            <person name="Ovchinnikova G."/>
            <person name="Pati A."/>
            <person name="Chen A."/>
            <person name="Palaniappan K."/>
            <person name="Land M."/>
            <person name="Hauser L."/>
            <person name="Chang Y."/>
            <person name="Jeffries C."/>
            <person name="Lu M."/>
            <person name="Brettin T."/>
            <person name="Detter J."/>
            <person name="Goker M."/>
            <person name="Tindall B."/>
            <person name="Beck B."/>
            <person name="McDermott T."/>
            <person name="Woyke T."/>
            <person name="Bristow J."/>
            <person name="Eisen J."/>
            <person name="Markowitz V."/>
            <person name="Hugenholtz P."/>
            <person name="Kyrpides N."/>
            <person name="Klenk H."/>
            <person name="Cheng J."/>
        </authorList>
    </citation>
    <scope>NUCLEOTIDE SEQUENCE [LARGE SCALE GENOMIC DNA]</scope>
    <source>
        <strain evidence="4">ATCC BAA-798 / YNP1</strain>
    </source>
</reference>
<accession>D1CH45</accession>
<keyword evidence="1" id="KW-0560">Oxidoreductase</keyword>
<dbReference type="Proteomes" id="UP000000323">
    <property type="component" value="Chromosome 2"/>
</dbReference>
<keyword evidence="4" id="KW-1185">Reference proteome</keyword>
<dbReference type="SUPFAM" id="SSF50475">
    <property type="entry name" value="FMN-binding split barrel"/>
    <property type="match status" value="1"/>
</dbReference>
<sequence>MDSTASNTLSPRASRPYIPGYGVPGSEEGMLPWEHVTSKLAGAKNYWICTATRDGAPHCTPIWGAYLEGVLYLEGSPRTRRGRDIARNPHVAVHLESGDDVVILEGVAEEVIPDSDLAQKLAAAMGSKYEGYQPEPEQWAEGGLYRITPKVVFAWTQFPTDATRWTFE</sequence>
<dbReference type="AlphaFoldDB" id="D1CH45"/>
<dbReference type="GO" id="GO:0016627">
    <property type="term" value="F:oxidoreductase activity, acting on the CH-CH group of donors"/>
    <property type="evidence" value="ECO:0007669"/>
    <property type="project" value="TreeGrafter"/>
</dbReference>
<dbReference type="PANTHER" id="PTHR35176">
    <property type="entry name" value="HEME OXYGENASE HI_0854-RELATED"/>
    <property type="match status" value="1"/>
</dbReference>
<name>D1CH45_THET1</name>
<dbReference type="eggNOG" id="COG3467">
    <property type="taxonomic scope" value="Bacteria"/>
</dbReference>
<dbReference type="Gene3D" id="2.30.110.10">
    <property type="entry name" value="Electron Transport, Fmn-binding Protein, Chain A"/>
    <property type="match status" value="1"/>
</dbReference>
<organism evidence="3 4">
    <name type="scientific">Thermobaculum terrenum (strain ATCC BAA-798 / CCMEE 7001 / YNP1)</name>
    <dbReference type="NCBI Taxonomy" id="525904"/>
    <lineage>
        <taxon>Bacteria</taxon>
        <taxon>Bacillati</taxon>
        <taxon>Chloroflexota</taxon>
        <taxon>Chloroflexia</taxon>
        <taxon>Candidatus Thermobaculales</taxon>
        <taxon>Candidatus Thermobaculaceae</taxon>
        <taxon>Thermobaculum</taxon>
    </lineage>
</organism>
<evidence type="ECO:0000313" key="3">
    <source>
        <dbReference type="EMBL" id="ACZ43066.1"/>
    </source>
</evidence>
<evidence type="ECO:0000313" key="4">
    <source>
        <dbReference type="Proteomes" id="UP000000323"/>
    </source>
</evidence>
<evidence type="ECO:0000259" key="2">
    <source>
        <dbReference type="Pfam" id="PF01243"/>
    </source>
</evidence>
<feature type="domain" description="Pyridoxamine 5'-phosphate oxidase N-terminal" evidence="2">
    <location>
        <begin position="40"/>
        <end position="155"/>
    </location>
</feature>
<dbReference type="EMBL" id="CP001826">
    <property type="protein sequence ID" value="ACZ43066.1"/>
    <property type="molecule type" value="Genomic_DNA"/>
</dbReference>
<protein>
    <submittedName>
        <fullName evidence="3">Pyridoxamine 5'-phosphate oxidase-related FMN-binding protein</fullName>
    </submittedName>
</protein>
<proteinExistence type="predicted"/>
<evidence type="ECO:0000256" key="1">
    <source>
        <dbReference type="ARBA" id="ARBA00023002"/>
    </source>
</evidence>
<dbReference type="KEGG" id="ttr:Tter_2165"/>
<dbReference type="InterPro" id="IPR052019">
    <property type="entry name" value="F420H2_bilvrd_red/Heme_oxyg"/>
</dbReference>
<dbReference type="GO" id="GO:0070967">
    <property type="term" value="F:coenzyme F420 binding"/>
    <property type="evidence" value="ECO:0007669"/>
    <property type="project" value="TreeGrafter"/>
</dbReference>
<dbReference type="InterPro" id="IPR011576">
    <property type="entry name" value="Pyridox_Oxase_N"/>
</dbReference>
<dbReference type="PANTHER" id="PTHR35176:SF4">
    <property type="entry name" value="PYRIDOXAMINE 5'-PHOSPHATE OXIDASE-RELATED FMN-BINDING"/>
    <property type="match status" value="1"/>
</dbReference>
<dbReference type="InterPro" id="IPR012349">
    <property type="entry name" value="Split_barrel_FMN-bd"/>
</dbReference>